<accession>A0A5J4SN51</accession>
<sequence>MEYWTDLYTELAGKINSQLPAVQWIDLWHEQVNYLTTEHPFPTPALFISFNLLSAEDQGLLAQNCNTQIDFRFYYETFDDTYTGAYNQESALEFLRLLTDIHKLFHGTSGENYSEMRRVAMMDEASGGAGNLYRISFACNVYDDSAVKRYDETQVEEVVIERGYAFDL</sequence>
<dbReference type="AlphaFoldDB" id="A0A5J4SN51"/>
<protein>
    <submittedName>
        <fullName evidence="1">Uncharacterized protein</fullName>
    </submittedName>
</protein>
<name>A0A5J4SN51_9ZZZZ</name>
<evidence type="ECO:0000313" key="1">
    <source>
        <dbReference type="EMBL" id="KAA6347172.1"/>
    </source>
</evidence>
<comment type="caution">
    <text evidence="1">The sequence shown here is derived from an EMBL/GenBank/DDBJ whole genome shotgun (WGS) entry which is preliminary data.</text>
</comment>
<proteinExistence type="predicted"/>
<reference evidence="1" key="1">
    <citation type="submission" date="2019-03" db="EMBL/GenBank/DDBJ databases">
        <title>Single cell metagenomics reveals metabolic interactions within the superorganism composed of flagellate Streblomastix strix and complex community of Bacteroidetes bacteria on its surface.</title>
        <authorList>
            <person name="Treitli S.C."/>
            <person name="Kolisko M."/>
            <person name="Husnik F."/>
            <person name="Keeling P."/>
            <person name="Hampl V."/>
        </authorList>
    </citation>
    <scope>NUCLEOTIDE SEQUENCE</scope>
    <source>
        <strain evidence="1">STM</strain>
    </source>
</reference>
<dbReference type="EMBL" id="SNRY01000104">
    <property type="protein sequence ID" value="KAA6347172.1"/>
    <property type="molecule type" value="Genomic_DNA"/>
</dbReference>
<organism evidence="1">
    <name type="scientific">termite gut metagenome</name>
    <dbReference type="NCBI Taxonomy" id="433724"/>
    <lineage>
        <taxon>unclassified sequences</taxon>
        <taxon>metagenomes</taxon>
        <taxon>organismal metagenomes</taxon>
    </lineage>
</organism>
<gene>
    <name evidence="1" type="ORF">EZS27_005341</name>
</gene>